<dbReference type="SMART" id="SM00355">
    <property type="entry name" value="ZnF_C2H2"/>
    <property type="match status" value="8"/>
</dbReference>
<evidence type="ECO:0000256" key="8">
    <source>
        <dbReference type="SAM" id="MobiDB-lite"/>
    </source>
</evidence>
<evidence type="ECO:0000256" key="7">
    <source>
        <dbReference type="PROSITE-ProRule" id="PRU00042"/>
    </source>
</evidence>
<dbReference type="AlphaFoldDB" id="A0AA88XZN8"/>
<dbReference type="FunFam" id="3.30.160.60:FF:000072">
    <property type="entry name" value="zinc finger protein 143 isoform X1"/>
    <property type="match status" value="1"/>
</dbReference>
<feature type="domain" description="C2H2-type" evidence="9">
    <location>
        <begin position="238"/>
        <end position="265"/>
    </location>
</feature>
<evidence type="ECO:0000256" key="1">
    <source>
        <dbReference type="ARBA" id="ARBA00004123"/>
    </source>
</evidence>
<evidence type="ECO:0000313" key="11">
    <source>
        <dbReference type="Proteomes" id="UP001186944"/>
    </source>
</evidence>
<dbReference type="GO" id="GO:0005634">
    <property type="term" value="C:nucleus"/>
    <property type="evidence" value="ECO:0007669"/>
    <property type="project" value="UniProtKB-SubCell"/>
</dbReference>
<keyword evidence="4 7" id="KW-0863">Zinc-finger</keyword>
<proteinExistence type="predicted"/>
<dbReference type="Pfam" id="PF00096">
    <property type="entry name" value="zf-C2H2"/>
    <property type="match status" value="6"/>
</dbReference>
<dbReference type="InterPro" id="IPR050331">
    <property type="entry name" value="Zinc_finger"/>
</dbReference>
<dbReference type="PROSITE" id="PS00028">
    <property type="entry name" value="ZINC_FINGER_C2H2_1"/>
    <property type="match status" value="8"/>
</dbReference>
<keyword evidence="6" id="KW-0539">Nucleus</keyword>
<feature type="domain" description="C2H2-type" evidence="9">
    <location>
        <begin position="296"/>
        <end position="323"/>
    </location>
</feature>
<keyword evidence="3" id="KW-0677">Repeat</keyword>
<feature type="domain" description="C2H2-type" evidence="9">
    <location>
        <begin position="380"/>
        <end position="407"/>
    </location>
</feature>
<evidence type="ECO:0000256" key="3">
    <source>
        <dbReference type="ARBA" id="ARBA00022737"/>
    </source>
</evidence>
<dbReference type="EMBL" id="VSWD01000008">
    <property type="protein sequence ID" value="KAK3095110.1"/>
    <property type="molecule type" value="Genomic_DNA"/>
</dbReference>
<keyword evidence="11" id="KW-1185">Reference proteome</keyword>
<dbReference type="PROSITE" id="PS50157">
    <property type="entry name" value="ZINC_FINGER_C2H2_2"/>
    <property type="match status" value="8"/>
</dbReference>
<accession>A0AA88XZN8</accession>
<feature type="region of interest" description="Disordered" evidence="8">
    <location>
        <begin position="656"/>
        <end position="693"/>
    </location>
</feature>
<name>A0AA88XZN8_PINIB</name>
<feature type="domain" description="C2H2-type" evidence="9">
    <location>
        <begin position="352"/>
        <end position="379"/>
    </location>
</feature>
<dbReference type="InterPro" id="IPR036236">
    <property type="entry name" value="Znf_C2H2_sf"/>
</dbReference>
<feature type="compositionally biased region" description="Polar residues" evidence="8">
    <location>
        <begin position="662"/>
        <end position="685"/>
    </location>
</feature>
<dbReference type="FunFam" id="3.30.160.60:FF:001498">
    <property type="entry name" value="Zinc finger protein 404"/>
    <property type="match status" value="2"/>
</dbReference>
<feature type="region of interest" description="Disordered" evidence="8">
    <location>
        <begin position="29"/>
        <end position="136"/>
    </location>
</feature>
<protein>
    <recommendedName>
        <fullName evidence="9">C2H2-type domain-containing protein</fullName>
    </recommendedName>
</protein>
<feature type="compositionally biased region" description="Polar residues" evidence="8">
    <location>
        <begin position="44"/>
        <end position="54"/>
    </location>
</feature>
<dbReference type="GO" id="GO:0006355">
    <property type="term" value="P:regulation of DNA-templated transcription"/>
    <property type="evidence" value="ECO:0007669"/>
    <property type="project" value="InterPro"/>
</dbReference>
<feature type="compositionally biased region" description="Basic residues" evidence="8">
    <location>
        <begin position="110"/>
        <end position="128"/>
    </location>
</feature>
<dbReference type="SUPFAM" id="SSF57667">
    <property type="entry name" value="beta-beta-alpha zinc fingers"/>
    <property type="match status" value="4"/>
</dbReference>
<dbReference type="PANTHER" id="PTHR16515">
    <property type="entry name" value="PR DOMAIN ZINC FINGER PROTEIN"/>
    <property type="match status" value="1"/>
</dbReference>
<evidence type="ECO:0000256" key="4">
    <source>
        <dbReference type="ARBA" id="ARBA00022771"/>
    </source>
</evidence>
<evidence type="ECO:0000256" key="6">
    <source>
        <dbReference type="ARBA" id="ARBA00023242"/>
    </source>
</evidence>
<gene>
    <name evidence="10" type="ORF">FSP39_010431</name>
</gene>
<organism evidence="10 11">
    <name type="scientific">Pinctada imbricata</name>
    <name type="common">Atlantic pearl-oyster</name>
    <name type="synonym">Pinctada martensii</name>
    <dbReference type="NCBI Taxonomy" id="66713"/>
    <lineage>
        <taxon>Eukaryota</taxon>
        <taxon>Metazoa</taxon>
        <taxon>Spiralia</taxon>
        <taxon>Lophotrochozoa</taxon>
        <taxon>Mollusca</taxon>
        <taxon>Bivalvia</taxon>
        <taxon>Autobranchia</taxon>
        <taxon>Pteriomorphia</taxon>
        <taxon>Pterioida</taxon>
        <taxon>Pterioidea</taxon>
        <taxon>Pteriidae</taxon>
        <taxon>Pinctada</taxon>
    </lineage>
</organism>
<dbReference type="PROSITE" id="PS00354">
    <property type="entry name" value="HMGI_Y"/>
    <property type="match status" value="1"/>
</dbReference>
<dbReference type="Gene3D" id="3.30.160.60">
    <property type="entry name" value="Classic Zinc Finger"/>
    <property type="match status" value="8"/>
</dbReference>
<dbReference type="InterPro" id="IPR000637">
    <property type="entry name" value="HMGI/Y_DNA-bd_CS"/>
</dbReference>
<dbReference type="FunFam" id="3.30.160.60:FF:000100">
    <property type="entry name" value="Zinc finger 45-like"/>
    <property type="match status" value="1"/>
</dbReference>
<feature type="domain" description="C2H2-type" evidence="9">
    <location>
        <begin position="408"/>
        <end position="435"/>
    </location>
</feature>
<keyword evidence="5" id="KW-0862">Zinc</keyword>
<feature type="domain" description="C2H2-type" evidence="9">
    <location>
        <begin position="324"/>
        <end position="351"/>
    </location>
</feature>
<dbReference type="GO" id="GO:0008270">
    <property type="term" value="F:zinc ion binding"/>
    <property type="evidence" value="ECO:0007669"/>
    <property type="project" value="UniProtKB-KW"/>
</dbReference>
<comment type="caution">
    <text evidence="10">The sequence shown here is derived from an EMBL/GenBank/DDBJ whole genome shotgun (WGS) entry which is preliminary data.</text>
</comment>
<comment type="subcellular location">
    <subcellularLocation>
        <location evidence="1">Nucleus</location>
    </subcellularLocation>
</comment>
<evidence type="ECO:0000259" key="9">
    <source>
        <dbReference type="PROSITE" id="PS50157"/>
    </source>
</evidence>
<dbReference type="InterPro" id="IPR013087">
    <property type="entry name" value="Znf_C2H2_type"/>
</dbReference>
<dbReference type="FunFam" id="3.30.160.60:FF:000016">
    <property type="entry name" value="zinc finger protein 37 homolog"/>
    <property type="match status" value="1"/>
</dbReference>
<dbReference type="Proteomes" id="UP001186944">
    <property type="component" value="Unassembled WGS sequence"/>
</dbReference>
<keyword evidence="2" id="KW-0479">Metal-binding</keyword>
<feature type="domain" description="C2H2-type" evidence="9">
    <location>
        <begin position="266"/>
        <end position="295"/>
    </location>
</feature>
<dbReference type="PANTHER" id="PTHR16515:SF49">
    <property type="entry name" value="GASTRULA ZINC FINGER PROTEIN XLCGF49.1-LIKE-RELATED"/>
    <property type="match status" value="1"/>
</dbReference>
<feature type="compositionally biased region" description="Basic and acidic residues" evidence="8">
    <location>
        <begin position="99"/>
        <end position="109"/>
    </location>
</feature>
<reference evidence="10" key="1">
    <citation type="submission" date="2019-08" db="EMBL/GenBank/DDBJ databases">
        <title>The improved chromosome-level genome for the pearl oyster Pinctada fucata martensii using PacBio sequencing and Hi-C.</title>
        <authorList>
            <person name="Zheng Z."/>
        </authorList>
    </citation>
    <scope>NUCLEOTIDE SEQUENCE</scope>
    <source>
        <strain evidence="10">ZZ-2019</strain>
        <tissue evidence="10">Adductor muscle</tissue>
    </source>
</reference>
<feature type="compositionally biased region" description="Acidic residues" evidence="8">
    <location>
        <begin position="33"/>
        <end position="43"/>
    </location>
</feature>
<feature type="domain" description="C2H2-type" evidence="9">
    <location>
        <begin position="436"/>
        <end position="464"/>
    </location>
</feature>
<evidence type="ECO:0000256" key="2">
    <source>
        <dbReference type="ARBA" id="ARBA00022723"/>
    </source>
</evidence>
<sequence length="799" mass="89793">MPLADGVIFKDGMPRLSSLCHSEIPVTNIECGKDEEADNEGSEPTESQDAANSNETKEDESESDRRSGKNPARKRNIPFKLKDYRNPEILNENGEQDESDYKPESEFRTTKKKLPAAPSRRGRGRPRKGSGSTTFTEVTPVNTAAPIQIQDMNIVIIQAIGDAQNAVLQTGGLQILPAPLPSGDQPTGAVTLAQGPLSKDKVLPILQPSTKLVEVPKLKKEPMQREEKKAYPGYVAKFECKACGKVFSSKGNLKTHEKVHTGEKPYHCDVDGCSKSFRSNEGLRRHKMVHLGIKPFQCDICNNKFSSNVSLQEHIARHTDTRAHQCHVCLRNFRQISCLRRHLITHSSETPFECKICSRKFSQKMYLRSHMKSHTGERPFKCDECGKAFAHQSDLIRHKIIHTGEKPFVCEVCHSRFSDPSSKRRHEREHVGVKPYVCQLCFESFKRAGQLKAHLSRKHTNQKDDVQVIRTSTGSMQFVFKDGSSETAERSVDVETEESTNQGGDKKKIVKLIKDLNSSIVHQYQINLPPHDYLASDDDKNLTGNQDEEFVAVQNVVMETLQEQNKSDNDIHEISVPEVSQVQNLPISTYQNGDSQVIQIEEVMDDGESKESAVPVEYLQIIEELVPDSLEQQIVEVHYQDSANNTDCVSSDIVSTMEEETQQASIASDKAANQQKNSDKLNSADSLEKSLTKSEMDSSHVDFVANPDFGSQQYYNWLSSFTELCKMMPMPLDVSFFQKISQVHKTLSDVMATPSGVIAEKENFKILMNISKQLNTIINEHLFYVMQKLDKVGSVDESD</sequence>
<evidence type="ECO:0000313" key="10">
    <source>
        <dbReference type="EMBL" id="KAK3095110.1"/>
    </source>
</evidence>
<evidence type="ECO:0000256" key="5">
    <source>
        <dbReference type="ARBA" id="ARBA00022833"/>
    </source>
</evidence>